<evidence type="ECO:0000313" key="1">
    <source>
        <dbReference type="EMBL" id="MBZ0160210.1"/>
    </source>
</evidence>
<accession>A0AAJ1AKF7</accession>
<dbReference type="AlphaFoldDB" id="A0AAJ1AKF7"/>
<reference evidence="1 2" key="1">
    <citation type="journal article" date="2021" name="bioRxiv">
        <title>Unraveling nitrogen, sulfur and carbon metabolic pathways and microbial community transcriptional responses to substrate deprivation and toxicity stresses in a bioreactor mimicking anoxic brackish coastal sediment conditions.</title>
        <authorList>
            <person name="Martins P.D."/>
            <person name="Echeveste M.J."/>
            <person name="Arshad A."/>
            <person name="Kurth J."/>
            <person name="Ouboter H."/>
            <person name="Jetten M.S.M."/>
            <person name="Welte C.U."/>
        </authorList>
    </citation>
    <scope>NUCLEOTIDE SEQUENCE [LARGE SCALE GENOMIC DNA]</scope>
    <source>
        <strain evidence="1">MAG_38</strain>
    </source>
</reference>
<gene>
    <name evidence="1" type="ORF">K8G79_08760</name>
</gene>
<organism evidence="1 2">
    <name type="scientific">Candidatus Methylomirabilis tolerans</name>
    <dbReference type="NCBI Taxonomy" id="3123416"/>
    <lineage>
        <taxon>Bacteria</taxon>
        <taxon>Candidatus Methylomirabilota</taxon>
        <taxon>Candidatus Methylomirabilia</taxon>
        <taxon>Candidatus Methylomirabilales</taxon>
        <taxon>Candidatus Methylomirabilaceae</taxon>
        <taxon>Candidatus Methylomirabilis</taxon>
    </lineage>
</organism>
<protein>
    <recommendedName>
        <fullName evidence="3">Peptidase M48 domain-containing protein</fullName>
    </recommendedName>
</protein>
<evidence type="ECO:0000313" key="2">
    <source>
        <dbReference type="Proteomes" id="UP001197609"/>
    </source>
</evidence>
<proteinExistence type="predicted"/>
<evidence type="ECO:0008006" key="3">
    <source>
        <dbReference type="Google" id="ProtNLM"/>
    </source>
</evidence>
<sequence>MLALTACSAGAGLQVLSASNEKIRVERSAHALLKTLPLSVARRSFAFYIVGDDRASEWNIAPGIIYISQPAARDTSDDELAQLIAHSIGHDLLAHPVRKMDVSDSRQAAELVAIGVVPGGLLLTGIVEGMTRSSDYTLSQEIDAERIGLRLWLYSGRTCATWIALRETQKEQGRSWHEPLKDITPPFNDLIAAVQGECVGRQ</sequence>
<comment type="caution">
    <text evidence="1">The sequence shown here is derived from an EMBL/GenBank/DDBJ whole genome shotgun (WGS) entry which is preliminary data.</text>
</comment>
<dbReference type="Proteomes" id="UP001197609">
    <property type="component" value="Unassembled WGS sequence"/>
</dbReference>
<dbReference type="EMBL" id="JAIOIU010000104">
    <property type="protein sequence ID" value="MBZ0160210.1"/>
    <property type="molecule type" value="Genomic_DNA"/>
</dbReference>
<name>A0AAJ1AKF7_9BACT</name>